<name>A0ABR4AMU7_9LECA</name>
<evidence type="ECO:0000313" key="3">
    <source>
        <dbReference type="Proteomes" id="UP001590950"/>
    </source>
</evidence>
<evidence type="ECO:0000256" key="1">
    <source>
        <dbReference type="SAM" id="MobiDB-lite"/>
    </source>
</evidence>
<comment type="caution">
    <text evidence="2">The sequence shown here is derived from an EMBL/GenBank/DDBJ whole genome shotgun (WGS) entry which is preliminary data.</text>
</comment>
<keyword evidence="3" id="KW-1185">Reference proteome</keyword>
<dbReference type="Proteomes" id="UP001590950">
    <property type="component" value="Unassembled WGS sequence"/>
</dbReference>
<organism evidence="2 3">
    <name type="scientific">Stereocaulon virgatum</name>
    <dbReference type="NCBI Taxonomy" id="373712"/>
    <lineage>
        <taxon>Eukaryota</taxon>
        <taxon>Fungi</taxon>
        <taxon>Dikarya</taxon>
        <taxon>Ascomycota</taxon>
        <taxon>Pezizomycotina</taxon>
        <taxon>Lecanoromycetes</taxon>
        <taxon>OSLEUM clade</taxon>
        <taxon>Lecanoromycetidae</taxon>
        <taxon>Lecanorales</taxon>
        <taxon>Lecanorineae</taxon>
        <taxon>Stereocaulaceae</taxon>
        <taxon>Stereocaulon</taxon>
    </lineage>
</organism>
<feature type="region of interest" description="Disordered" evidence="1">
    <location>
        <begin position="69"/>
        <end position="94"/>
    </location>
</feature>
<reference evidence="2 3" key="1">
    <citation type="submission" date="2024-09" db="EMBL/GenBank/DDBJ databases">
        <title>Rethinking Asexuality: The Enigmatic Case of Functional Sexual Genes in Lepraria (Stereocaulaceae).</title>
        <authorList>
            <person name="Doellman M."/>
            <person name="Sun Y."/>
            <person name="Barcenas-Pena A."/>
            <person name="Lumbsch H.T."/>
            <person name="Grewe F."/>
        </authorList>
    </citation>
    <scope>NUCLEOTIDE SEQUENCE [LARGE SCALE GENOMIC DNA]</scope>
    <source>
        <strain evidence="2 3">Mercado 3170</strain>
    </source>
</reference>
<protein>
    <submittedName>
        <fullName evidence="2">Uncharacterized protein</fullName>
    </submittedName>
</protein>
<sequence>MKQPDKPMWSMISAEHLFSADREALKTGWKDQFYQLQIENSATVSRIKDYDRHSLAYIRSMSRAISASSKVVHKNKLQRRSKEPQAGEMSADGGVAEPKTAFLYQRGPGVGMDQCVTVGLTAKSVDGVL</sequence>
<accession>A0ABR4AMU7</accession>
<proteinExistence type="predicted"/>
<evidence type="ECO:0000313" key="2">
    <source>
        <dbReference type="EMBL" id="KAL2047069.1"/>
    </source>
</evidence>
<gene>
    <name evidence="2" type="ORF">N7G274_001088</name>
</gene>
<dbReference type="EMBL" id="JBEFKJ010000003">
    <property type="protein sequence ID" value="KAL2047069.1"/>
    <property type="molecule type" value="Genomic_DNA"/>
</dbReference>